<dbReference type="FunFam" id="3.10.20.580:FF:000001">
    <property type="entry name" value="Ribonuclease J"/>
    <property type="match status" value="1"/>
</dbReference>
<dbReference type="Pfam" id="PF17770">
    <property type="entry name" value="RNase_J_C"/>
    <property type="match status" value="1"/>
</dbReference>
<dbReference type="GO" id="GO:0004521">
    <property type="term" value="F:RNA endonuclease activity"/>
    <property type="evidence" value="ECO:0007669"/>
    <property type="project" value="InterPro"/>
</dbReference>
<gene>
    <name evidence="13" type="ORF">A2Y98_02075</name>
</gene>
<evidence type="ECO:0000256" key="11">
    <source>
        <dbReference type="PIRSR" id="PIRSR004803-3"/>
    </source>
</evidence>
<protein>
    <recommendedName>
        <fullName evidence="12">Metallo-beta-lactamase domain-containing protein</fullName>
    </recommendedName>
</protein>
<dbReference type="PANTHER" id="PTHR43694">
    <property type="entry name" value="RIBONUCLEASE J"/>
    <property type="match status" value="1"/>
</dbReference>
<evidence type="ECO:0000256" key="7">
    <source>
        <dbReference type="ARBA" id="ARBA00022839"/>
    </source>
</evidence>
<feature type="binding site" evidence="11">
    <location>
        <position position="35"/>
    </location>
    <ligand>
        <name>Ca(2+)</name>
        <dbReference type="ChEBI" id="CHEBI:29108"/>
    </ligand>
</feature>
<comment type="caution">
    <text evidence="13">The sequence shown here is derived from an EMBL/GenBank/DDBJ whole genome shotgun (WGS) entry which is preliminary data.</text>
</comment>
<sequence length="545" mass="61611">MEEVGRNMTVFEYGNDIVILDAGLQFPEEDMPGIDYIIPDIRYLKGKQKNIRGILLSHGHLDHIGALPHLLPRLNWPTVYGAKMTLALVRKRLEEAQLTKFFKAQEIKTDNEKLSLGNFKINFFPATHSIMDALGVVIGTPVANIIHMGDWRYDTNPVSGQPTDFSHLAKWNTRPIPSVLMFESLGSTKEGHQIPEQDIYENIKQIIENAPGRIIIATFASMVERVAWIVEVAEKLGKKVALDGFSMKTNIEVAKRFGYVKFNQGTLIDVKRIHDYPDNKVVVVCTGAQGEDRAVLMRIANSEHRQIRLKKEDTIIFSSSVIPGNERSIQRLKDNLYRQCDNVIHKEIMDVHGGGHALIEDIKFLIRQVKPQYLLPVYANHYMLCEGAKVAESIGFPSKNIFVLDNGSIAEITKNGFSVAAKKIPIEYVFVDGLGVGDIGNIVLRDRQAMAKDGMFVIIVTVDSQNGRVLNSPDIISRGFIYMRESKELLYQVREKVKQIVHQATHGQTPINQSYIKENLRDKIGQFLYNKTQRRPMVLPVVIEV</sequence>
<dbReference type="GO" id="GO:0006396">
    <property type="term" value="P:RNA processing"/>
    <property type="evidence" value="ECO:0007669"/>
    <property type="project" value="InterPro"/>
</dbReference>
<proteinExistence type="predicted"/>
<evidence type="ECO:0000256" key="4">
    <source>
        <dbReference type="ARBA" id="ARBA00022723"/>
    </source>
</evidence>
<dbReference type="PANTHER" id="PTHR43694:SF1">
    <property type="entry name" value="RIBONUCLEASE J"/>
    <property type="match status" value="1"/>
</dbReference>
<comment type="subcellular location">
    <subcellularLocation>
        <location evidence="1">Cytoplasm</location>
    </subcellularLocation>
</comment>
<evidence type="ECO:0000313" key="13">
    <source>
        <dbReference type="EMBL" id="OGZ34409.1"/>
    </source>
</evidence>
<keyword evidence="6 11" id="KW-0862">Zinc</keyword>
<keyword evidence="4 11" id="KW-0479">Metal-binding</keyword>
<dbReference type="STRING" id="1801992.A2Y98_02075"/>
<dbReference type="Gene3D" id="3.10.20.580">
    <property type="match status" value="1"/>
</dbReference>
<dbReference type="CDD" id="cd07714">
    <property type="entry name" value="RNaseJ_MBL-fold"/>
    <property type="match status" value="1"/>
</dbReference>
<dbReference type="Gene3D" id="3.60.15.10">
    <property type="entry name" value="Ribonuclease Z/Hydroxyacylglutathione hydrolase-like"/>
    <property type="match status" value="1"/>
</dbReference>
<dbReference type="EMBL" id="MHMW01000011">
    <property type="protein sequence ID" value="OGZ34409.1"/>
    <property type="molecule type" value="Genomic_DNA"/>
</dbReference>
<evidence type="ECO:0000256" key="3">
    <source>
        <dbReference type="ARBA" id="ARBA00022722"/>
    </source>
</evidence>
<comment type="cofactor">
    <cofactor evidence="11">
        <name>Zn(2+)</name>
        <dbReference type="ChEBI" id="CHEBI:29105"/>
    </cofactor>
    <text evidence="11">Binds 2 Zn(2+) ions per subunit. It is not clear if Zn(2+) or Mg(2+) is physiologically important.</text>
</comment>
<feature type="binding site" evidence="10">
    <location>
        <begin position="352"/>
        <end position="356"/>
    </location>
    <ligand>
        <name>substrate</name>
    </ligand>
</feature>
<evidence type="ECO:0000256" key="6">
    <source>
        <dbReference type="ARBA" id="ARBA00022833"/>
    </source>
</evidence>
<keyword evidence="2" id="KW-0963">Cytoplasm</keyword>
<dbReference type="InterPro" id="IPR001279">
    <property type="entry name" value="Metallo-B-lactamas"/>
</dbReference>
<evidence type="ECO:0000313" key="14">
    <source>
        <dbReference type="Proteomes" id="UP000179099"/>
    </source>
</evidence>
<evidence type="ECO:0000256" key="1">
    <source>
        <dbReference type="ARBA" id="ARBA00004496"/>
    </source>
</evidence>
<dbReference type="AlphaFoldDB" id="A0A1G2F8L0"/>
<dbReference type="Pfam" id="PF00753">
    <property type="entry name" value="Lactamase_B"/>
    <property type="match status" value="1"/>
</dbReference>
<feature type="binding site" evidence="11">
    <location>
        <position position="33"/>
    </location>
    <ligand>
        <name>Ca(2+)</name>
        <dbReference type="ChEBI" id="CHEBI:29108"/>
    </ligand>
</feature>
<dbReference type="InterPro" id="IPR030854">
    <property type="entry name" value="RNase_J_bac"/>
</dbReference>
<dbReference type="GO" id="GO:0004534">
    <property type="term" value="F:5'-3' RNA exonuclease activity"/>
    <property type="evidence" value="ECO:0007669"/>
    <property type="project" value="InterPro"/>
</dbReference>
<feature type="binding site" evidence="11">
    <location>
        <position position="128"/>
    </location>
    <ligand>
        <name>Zn(2+)</name>
        <dbReference type="ChEBI" id="CHEBI:29105"/>
        <label>1</label>
        <note>catalytic</note>
    </ligand>
</feature>
<feature type="active site" description="Proton acceptor" evidence="9">
    <location>
        <position position="356"/>
    </location>
</feature>
<dbReference type="InterPro" id="IPR042173">
    <property type="entry name" value="RNase_J_2"/>
</dbReference>
<keyword evidence="7" id="KW-0269">Exonuclease</keyword>
<feature type="domain" description="Metallo-beta-lactamase" evidence="12">
    <location>
        <begin position="5"/>
        <end position="203"/>
    </location>
</feature>
<dbReference type="InterPro" id="IPR055132">
    <property type="entry name" value="RNase_J_b_CASP"/>
</dbReference>
<evidence type="ECO:0000256" key="9">
    <source>
        <dbReference type="PIRSR" id="PIRSR004803-1"/>
    </source>
</evidence>
<reference evidence="13 14" key="1">
    <citation type="journal article" date="2016" name="Nat. Commun.">
        <title>Thousands of microbial genomes shed light on interconnected biogeochemical processes in an aquifer system.</title>
        <authorList>
            <person name="Anantharaman K."/>
            <person name="Brown C.T."/>
            <person name="Hug L.A."/>
            <person name="Sharon I."/>
            <person name="Castelle C.J."/>
            <person name="Probst A.J."/>
            <person name="Thomas B.C."/>
            <person name="Singh A."/>
            <person name="Wilkins M.J."/>
            <person name="Karaoz U."/>
            <person name="Brodie E.L."/>
            <person name="Williams K.H."/>
            <person name="Hubbard S.S."/>
            <person name="Banfield J.F."/>
        </authorList>
    </citation>
    <scope>NUCLEOTIDE SEQUENCE [LARGE SCALE GENOMIC DNA]</scope>
</reference>
<name>A0A1G2F8L0_9BACT</name>
<evidence type="ECO:0000256" key="8">
    <source>
        <dbReference type="ARBA" id="ARBA00022884"/>
    </source>
</evidence>
<dbReference type="InterPro" id="IPR041636">
    <property type="entry name" value="RNase_J_C"/>
</dbReference>
<feature type="binding site" evidence="11">
    <location>
        <position position="150"/>
    </location>
    <ligand>
        <name>Zn(2+)</name>
        <dbReference type="ChEBI" id="CHEBI:29105"/>
        <label>1</label>
        <note>catalytic</note>
    </ligand>
</feature>
<dbReference type="PIRSF" id="PIRSF004803">
    <property type="entry name" value="RnjA"/>
    <property type="match status" value="1"/>
</dbReference>
<evidence type="ECO:0000256" key="2">
    <source>
        <dbReference type="ARBA" id="ARBA00022490"/>
    </source>
</evidence>
<evidence type="ECO:0000256" key="10">
    <source>
        <dbReference type="PIRSR" id="PIRSR004803-2"/>
    </source>
</evidence>
<organism evidence="13 14">
    <name type="scientific">Candidatus Portnoybacteria bacterium RBG_19FT_COMBO_36_7</name>
    <dbReference type="NCBI Taxonomy" id="1801992"/>
    <lineage>
        <taxon>Bacteria</taxon>
        <taxon>Candidatus Portnoyibacteriota</taxon>
    </lineage>
</organism>
<dbReference type="Proteomes" id="UP000179099">
    <property type="component" value="Unassembled WGS sequence"/>
</dbReference>
<dbReference type="Gene3D" id="3.40.50.10710">
    <property type="entry name" value="Metallo-hydrolase/oxidoreductase"/>
    <property type="match status" value="1"/>
</dbReference>
<dbReference type="GO" id="GO:0008270">
    <property type="term" value="F:zinc ion binding"/>
    <property type="evidence" value="ECO:0007669"/>
    <property type="project" value="InterPro"/>
</dbReference>
<keyword evidence="11" id="KW-0106">Calcium</keyword>
<accession>A0A1G2F8L0</accession>
<dbReference type="GO" id="GO:0003723">
    <property type="term" value="F:RNA binding"/>
    <property type="evidence" value="ECO:0007669"/>
    <property type="project" value="UniProtKB-KW"/>
</dbReference>
<feature type="binding site" evidence="11">
    <location>
        <position position="62"/>
    </location>
    <ligand>
        <name>Zn(2+)</name>
        <dbReference type="ChEBI" id="CHEBI:29105"/>
        <label>1</label>
        <note>catalytic</note>
    </ligand>
</feature>
<keyword evidence="8" id="KW-0694">RNA-binding</keyword>
<feature type="binding site" evidence="11">
    <location>
        <position position="63"/>
    </location>
    <ligand>
        <name>Zn(2+)</name>
        <dbReference type="ChEBI" id="CHEBI:29105"/>
        <label>1</label>
        <note>catalytic</note>
    </ligand>
</feature>
<keyword evidence="3" id="KW-0540">Nuclease</keyword>
<comment type="cofactor">
    <cofactor evidence="11">
        <name>Ca(2+)</name>
        <dbReference type="ChEBI" id="CHEBI:29108"/>
    </cofactor>
    <text evidence="11">Binds 1 Ca(2+) cation per subunit. Seen in 1 crystal structure, it is not clear if it is physiologically important.</text>
</comment>
<dbReference type="InterPro" id="IPR004613">
    <property type="entry name" value="RNase_J"/>
</dbReference>
<feature type="binding site" evidence="11">
    <location>
        <position position="58"/>
    </location>
    <ligand>
        <name>Zn(2+)</name>
        <dbReference type="ChEBI" id="CHEBI:29105"/>
        <label>1</label>
        <note>catalytic</note>
    </ligand>
</feature>
<dbReference type="NCBIfam" id="TIGR00649">
    <property type="entry name" value="MG423"/>
    <property type="match status" value="1"/>
</dbReference>
<dbReference type="SUPFAM" id="SSF56281">
    <property type="entry name" value="Metallo-hydrolase/oxidoreductase"/>
    <property type="match status" value="1"/>
</dbReference>
<dbReference type="Pfam" id="PF22505">
    <property type="entry name" value="RNase_J_b_CASP"/>
    <property type="match status" value="1"/>
</dbReference>
<dbReference type="InterPro" id="IPR036866">
    <property type="entry name" value="RibonucZ/Hydroxyglut_hydro"/>
</dbReference>
<feature type="binding site" evidence="11">
    <location>
        <position position="60"/>
    </location>
    <ligand>
        <name>Zn(2+)</name>
        <dbReference type="ChEBI" id="CHEBI:29105"/>
        <label>1</label>
        <note>catalytic</note>
    </ligand>
</feature>
<evidence type="ECO:0000256" key="5">
    <source>
        <dbReference type="ARBA" id="ARBA00022801"/>
    </source>
</evidence>
<dbReference type="GO" id="GO:0005737">
    <property type="term" value="C:cytoplasm"/>
    <property type="evidence" value="ECO:0007669"/>
    <property type="project" value="UniProtKB-SubCell"/>
</dbReference>
<feature type="binding site" evidence="11">
    <location>
        <position position="432"/>
    </location>
    <ligand>
        <name>Ca(2+)</name>
        <dbReference type="ChEBI" id="CHEBI:29108"/>
    </ligand>
</feature>
<keyword evidence="5" id="KW-0378">Hydrolase</keyword>
<feature type="active site" description="Proton donor" evidence="9">
    <location>
        <position position="183"/>
    </location>
</feature>
<evidence type="ECO:0000259" key="12">
    <source>
        <dbReference type="SMART" id="SM00849"/>
    </source>
</evidence>
<dbReference type="SMART" id="SM00849">
    <property type="entry name" value="Lactamase_B"/>
    <property type="match status" value="1"/>
</dbReference>